<reference evidence="21 22" key="1">
    <citation type="submission" date="2018-08" db="EMBL/GenBank/DDBJ databases">
        <title>Draft genome of the lignicolous fungus Coniochaeta pulveracea.</title>
        <authorList>
            <person name="Borstlap C.J."/>
            <person name="De Witt R.N."/>
            <person name="Botha A."/>
            <person name="Volschenk H."/>
        </authorList>
    </citation>
    <scope>NUCLEOTIDE SEQUENCE [LARGE SCALE GENOMIC DNA]</scope>
    <source>
        <strain evidence="21 22">CAB683</strain>
    </source>
</reference>
<dbReference type="Pfam" id="PF03919">
    <property type="entry name" value="mRNA_cap_C"/>
    <property type="match status" value="1"/>
</dbReference>
<dbReference type="GO" id="GO:0006370">
    <property type="term" value="P:7-methylguanosine mRNA capping"/>
    <property type="evidence" value="ECO:0007669"/>
    <property type="project" value="UniProtKB-KW"/>
</dbReference>
<comment type="similarity">
    <text evidence="2 17">Belongs to the eukaryotic GTase family.</text>
</comment>
<evidence type="ECO:0000256" key="2">
    <source>
        <dbReference type="ARBA" id="ARBA00010237"/>
    </source>
</evidence>
<dbReference type="Proteomes" id="UP000275385">
    <property type="component" value="Unassembled WGS sequence"/>
</dbReference>
<evidence type="ECO:0000256" key="14">
    <source>
        <dbReference type="ARBA" id="ARBA00044624"/>
    </source>
</evidence>
<evidence type="ECO:0000256" key="18">
    <source>
        <dbReference type="PIRSR" id="PIRSR036959-1"/>
    </source>
</evidence>
<dbReference type="AlphaFoldDB" id="A0A420YBA2"/>
<feature type="active site" description="N6-GMP-lysine intermediate" evidence="18">
    <location>
        <position position="67"/>
    </location>
</feature>
<dbReference type="PANTHER" id="PTHR10367">
    <property type="entry name" value="MRNA-CAPPING ENZYME"/>
    <property type="match status" value="1"/>
</dbReference>
<keyword evidence="6 17" id="KW-0808">Transferase</keyword>
<keyword evidence="22" id="KW-1185">Reference proteome</keyword>
<dbReference type="GO" id="GO:0004484">
    <property type="term" value="F:mRNA guanylyltransferase activity"/>
    <property type="evidence" value="ECO:0007669"/>
    <property type="project" value="UniProtKB-EC"/>
</dbReference>
<dbReference type="PANTHER" id="PTHR10367:SF17">
    <property type="entry name" value="MRNA-CAPPING ENZYME"/>
    <property type="match status" value="1"/>
</dbReference>
<dbReference type="InterPro" id="IPR017075">
    <property type="entry name" value="mRNA_cap_enzyme_alpha"/>
</dbReference>
<keyword evidence="8 17" id="KW-0547">Nucleotide-binding</keyword>
<evidence type="ECO:0000256" key="5">
    <source>
        <dbReference type="ARBA" id="ARBA00022664"/>
    </source>
</evidence>
<feature type="domain" description="mRNA capping enzyme C-terminal" evidence="20">
    <location>
        <begin position="245"/>
        <end position="372"/>
    </location>
</feature>
<evidence type="ECO:0000256" key="6">
    <source>
        <dbReference type="ARBA" id="ARBA00022679"/>
    </source>
</evidence>
<gene>
    <name evidence="21" type="primary">CEG1</name>
    <name evidence="21" type="ORF">DL546_007318</name>
</gene>
<dbReference type="EMBL" id="QVQW01000023">
    <property type="protein sequence ID" value="RKU45189.1"/>
    <property type="molecule type" value="Genomic_DNA"/>
</dbReference>
<keyword evidence="5 17" id="KW-0507">mRNA processing</keyword>
<name>A0A420YBA2_9PEZI</name>
<dbReference type="InterPro" id="IPR001339">
    <property type="entry name" value="mRNA_cap_enzyme_adenylation"/>
</dbReference>
<evidence type="ECO:0000256" key="9">
    <source>
        <dbReference type="ARBA" id="ARBA00023042"/>
    </source>
</evidence>
<comment type="caution">
    <text evidence="21">The sequence shown here is derived from an EMBL/GenBank/DDBJ whole genome shotgun (WGS) entry which is preliminary data.</text>
</comment>
<dbReference type="GO" id="GO:0031533">
    <property type="term" value="C:mRNA capping enzyme complex"/>
    <property type="evidence" value="ECO:0007669"/>
    <property type="project" value="InterPro"/>
</dbReference>
<dbReference type="FunFam" id="3.30.470.30:FF:000011">
    <property type="entry name" value="mRNA-capping enzyme subunit alpha"/>
    <property type="match status" value="1"/>
</dbReference>
<evidence type="ECO:0000256" key="16">
    <source>
        <dbReference type="ARBA" id="ARBA00053845"/>
    </source>
</evidence>
<dbReference type="InterPro" id="IPR013846">
    <property type="entry name" value="mRNA_cap_enzyme_C"/>
</dbReference>
<evidence type="ECO:0000256" key="17">
    <source>
        <dbReference type="PIRNR" id="PIRNR036959"/>
    </source>
</evidence>
<protein>
    <recommendedName>
        <fullName evidence="4 17">mRNA-capping enzyme subunit alpha</fullName>
        <ecNumber evidence="3 17">2.7.7.50</ecNumber>
    </recommendedName>
    <alternativeName>
        <fullName evidence="12 17">GTP--RNA guanylyltransferase</fullName>
    </alternativeName>
    <alternativeName>
        <fullName evidence="13 17">mRNA guanylyltransferase</fullName>
    </alternativeName>
</protein>
<dbReference type="EC" id="2.7.7.50" evidence="3 17"/>
<dbReference type="Pfam" id="PF01331">
    <property type="entry name" value="mRNA_cap_enzyme"/>
    <property type="match status" value="1"/>
</dbReference>
<evidence type="ECO:0000256" key="8">
    <source>
        <dbReference type="ARBA" id="ARBA00022741"/>
    </source>
</evidence>
<evidence type="ECO:0000256" key="7">
    <source>
        <dbReference type="ARBA" id="ARBA00022695"/>
    </source>
</evidence>
<accession>A0A420YBA2</accession>
<keyword evidence="11 17" id="KW-0539">Nucleus</keyword>
<dbReference type="Gene3D" id="3.30.470.30">
    <property type="entry name" value="DNA ligase/mRNA capping enzyme"/>
    <property type="match status" value="1"/>
</dbReference>
<dbReference type="PIRSF" id="PIRSF036959">
    <property type="entry name" value="mRNA_cap_alpha"/>
    <property type="match status" value="1"/>
</dbReference>
<evidence type="ECO:0000256" key="1">
    <source>
        <dbReference type="ARBA" id="ARBA00004123"/>
    </source>
</evidence>
<keyword evidence="9 17" id="KW-0506">mRNA capping</keyword>
<comment type="function">
    <text evidence="16 17">Second step of mRNA capping. Transfer of the GMP moiety of GTP to the 5'-end of RNA via an enzyme-GMP covalent reaction intermediate.</text>
</comment>
<evidence type="ECO:0000313" key="21">
    <source>
        <dbReference type="EMBL" id="RKU45189.1"/>
    </source>
</evidence>
<evidence type="ECO:0000256" key="15">
    <source>
        <dbReference type="ARBA" id="ARBA00047082"/>
    </source>
</evidence>
<dbReference type="InterPro" id="IPR012340">
    <property type="entry name" value="NA-bd_OB-fold"/>
</dbReference>
<dbReference type="CDD" id="cd07895">
    <property type="entry name" value="Adenylation_mRNA_capping"/>
    <property type="match status" value="1"/>
</dbReference>
<sequence>MAQPLLSIERIDAPGIKLKNPGLAELRAEVCQLLGRHKNTFPGAQPVSFARRHLGELCQKDYYLCEKSDGIRYLLYATTDENGEECHYLIDRKYEFWYIHQRNLHFPTVEDPNGFHVNTLIDGELVMDDVGNGVREPRFLVFDCLVLDGKTNLLSRSLDKRLAYFQQHVMKPYNALLKKMPGLRETQAFLVQMKDMQFAYAIEMMFKDVLPRLKHGNDGLIFTCRETGYQFGTDQHILKWKPVTENTIDFQMRIVFKTVQPDETDLAEGVTEPYIDYEGYQGVPDVELYIFEGNGPESYTYFNQLYLTPEEWEILKSLGDPLQERVVECALDEQGRWRFHRFRDDKPTGNHRSTVDSVLDSIRDSVSEEELLAASGTIKEAWKARAARRAQR</sequence>
<organism evidence="21 22">
    <name type="scientific">Coniochaeta pulveracea</name>
    <dbReference type="NCBI Taxonomy" id="177199"/>
    <lineage>
        <taxon>Eukaryota</taxon>
        <taxon>Fungi</taxon>
        <taxon>Dikarya</taxon>
        <taxon>Ascomycota</taxon>
        <taxon>Pezizomycotina</taxon>
        <taxon>Sordariomycetes</taxon>
        <taxon>Sordariomycetidae</taxon>
        <taxon>Coniochaetales</taxon>
        <taxon>Coniochaetaceae</taxon>
        <taxon>Coniochaeta</taxon>
    </lineage>
</organism>
<dbReference type="GO" id="GO:0005524">
    <property type="term" value="F:ATP binding"/>
    <property type="evidence" value="ECO:0007669"/>
    <property type="project" value="InterPro"/>
</dbReference>
<comment type="subcellular location">
    <subcellularLocation>
        <location evidence="1 17">Nucleus</location>
    </subcellularLocation>
</comment>
<dbReference type="SUPFAM" id="SSF56091">
    <property type="entry name" value="DNA ligase/mRNA capping enzyme, catalytic domain"/>
    <property type="match status" value="1"/>
</dbReference>
<dbReference type="Gene3D" id="2.40.50.140">
    <property type="entry name" value="Nucleic acid-binding proteins"/>
    <property type="match status" value="1"/>
</dbReference>
<dbReference type="STRING" id="177199.A0A420YBA2"/>
<dbReference type="SUPFAM" id="SSF50249">
    <property type="entry name" value="Nucleic acid-binding proteins"/>
    <property type="match status" value="1"/>
</dbReference>
<evidence type="ECO:0000256" key="13">
    <source>
        <dbReference type="ARBA" id="ARBA00030702"/>
    </source>
</evidence>
<evidence type="ECO:0000256" key="12">
    <source>
        <dbReference type="ARBA" id="ARBA00029909"/>
    </source>
</evidence>
<evidence type="ECO:0000256" key="10">
    <source>
        <dbReference type="ARBA" id="ARBA00023134"/>
    </source>
</evidence>
<evidence type="ECO:0000313" key="22">
    <source>
        <dbReference type="Proteomes" id="UP000275385"/>
    </source>
</evidence>
<comment type="catalytic activity">
    <reaction evidence="14">
        <text>a 5'-end diphospho-ribonucleoside in mRNA + GTP + H(+) = a 5'-end (5'-triphosphoguanosine)-ribonucleoside in mRNA + diphosphate</text>
        <dbReference type="Rhea" id="RHEA:67012"/>
        <dbReference type="Rhea" id="RHEA-COMP:17165"/>
        <dbReference type="Rhea" id="RHEA-COMP:17166"/>
        <dbReference type="ChEBI" id="CHEBI:15378"/>
        <dbReference type="ChEBI" id="CHEBI:33019"/>
        <dbReference type="ChEBI" id="CHEBI:37565"/>
        <dbReference type="ChEBI" id="CHEBI:167616"/>
        <dbReference type="ChEBI" id="CHEBI:167617"/>
        <dbReference type="EC" id="2.7.7.50"/>
    </reaction>
    <physiologicalReaction direction="left-to-right" evidence="14">
        <dbReference type="Rhea" id="RHEA:67013"/>
    </physiologicalReaction>
</comment>
<dbReference type="InterPro" id="IPR051029">
    <property type="entry name" value="mRNA_Capping_Enz/RNA_Phosphat"/>
</dbReference>
<dbReference type="FunFam" id="2.40.50.140:FF:000275">
    <property type="entry name" value="mRNA-capping enzyme subunit alpha"/>
    <property type="match status" value="1"/>
</dbReference>
<comment type="subunit">
    <text evidence="15">Heterodimer. The mRNA-capping enzyme is composed of two separate chains alpha and beta, respectively a mRNA guanylyltransferase and an mRNA 5'-triphosphate monophosphatase.</text>
</comment>
<feature type="domain" description="mRNA capping enzyme adenylation" evidence="19">
    <location>
        <begin position="45"/>
        <end position="241"/>
    </location>
</feature>
<dbReference type="OrthoDB" id="200924at2759"/>
<keyword evidence="7 17" id="KW-0548">Nucleotidyltransferase</keyword>
<evidence type="ECO:0000256" key="3">
    <source>
        <dbReference type="ARBA" id="ARBA00012475"/>
    </source>
</evidence>
<evidence type="ECO:0000259" key="19">
    <source>
        <dbReference type="Pfam" id="PF01331"/>
    </source>
</evidence>
<dbReference type="GO" id="GO:0005525">
    <property type="term" value="F:GTP binding"/>
    <property type="evidence" value="ECO:0007669"/>
    <property type="project" value="UniProtKB-KW"/>
</dbReference>
<evidence type="ECO:0000259" key="20">
    <source>
        <dbReference type="Pfam" id="PF03919"/>
    </source>
</evidence>
<proteinExistence type="inferred from homology"/>
<evidence type="ECO:0000256" key="4">
    <source>
        <dbReference type="ARBA" id="ARBA00019171"/>
    </source>
</evidence>
<keyword evidence="10 17" id="KW-0342">GTP-binding</keyword>
<evidence type="ECO:0000256" key="11">
    <source>
        <dbReference type="ARBA" id="ARBA00023242"/>
    </source>
</evidence>